<reference evidence="8 9" key="1">
    <citation type="submission" date="2016-10" db="EMBL/GenBank/DDBJ databases">
        <authorList>
            <person name="de Groot N.N."/>
        </authorList>
    </citation>
    <scope>NUCLEOTIDE SEQUENCE [LARGE SCALE GENOMIC DNA]</scope>
    <source>
        <strain evidence="8 9">DSM 13305</strain>
    </source>
</reference>
<evidence type="ECO:0000256" key="4">
    <source>
        <dbReference type="ARBA" id="ARBA00022989"/>
    </source>
</evidence>
<dbReference type="OrthoDB" id="9788252at2"/>
<feature type="domain" description="ABC-2 type transporter transmembrane" evidence="7">
    <location>
        <begin position="23"/>
        <end position="364"/>
    </location>
</feature>
<accession>A0A1H8XUH5</accession>
<dbReference type="GO" id="GO:0005886">
    <property type="term" value="C:plasma membrane"/>
    <property type="evidence" value="ECO:0007669"/>
    <property type="project" value="UniProtKB-SubCell"/>
</dbReference>
<feature type="transmembrane region" description="Helical" evidence="6">
    <location>
        <begin position="230"/>
        <end position="249"/>
    </location>
</feature>
<keyword evidence="4 6" id="KW-1133">Transmembrane helix</keyword>
<keyword evidence="2" id="KW-1003">Cell membrane</keyword>
<keyword evidence="9" id="KW-1185">Reference proteome</keyword>
<evidence type="ECO:0000259" key="7">
    <source>
        <dbReference type="Pfam" id="PF12698"/>
    </source>
</evidence>
<gene>
    <name evidence="8" type="ORF">SAMN04490178_12924</name>
</gene>
<sequence length="387" mass="42689">MKLKEVLLLELRRLFAPAAPTVLLLVGLPILYTILFGFTYSNNVVKYIPTVIYDQDQTTGSRSLTQAYMDSERYKVVAQVTTQEEMERWLREDKALVAVSIPAKFSQQIKLGMSSEILIETNSTNVMFANAVISSSQEIVQTFSAATGQKLQEALNQLPAPALRTTAPVKLGIRIISNPTTSYTNFMLPGLAANGLQIAILLVAGPLIAREYRRLSRWRQTSATTLVLGKLLPVWGCATVAFIICLAIMNVGFGVPVRTNMLSLLLLVSAFTFLVINLSFFFSAITSSEVAALQVPLLYIMPGLLYSGLSWPSLAMNEVARFFSSLMPLTYMADTLRDILLAGYSPFLLSNSLSMFAGGLVLQLTTLLVFTLRRKKFELQTTKEVSP</sequence>
<evidence type="ECO:0000256" key="1">
    <source>
        <dbReference type="ARBA" id="ARBA00004651"/>
    </source>
</evidence>
<dbReference type="InterPro" id="IPR051449">
    <property type="entry name" value="ABC-2_transporter_component"/>
</dbReference>
<dbReference type="InterPro" id="IPR013525">
    <property type="entry name" value="ABC2_TM"/>
</dbReference>
<dbReference type="GO" id="GO:0140359">
    <property type="term" value="F:ABC-type transporter activity"/>
    <property type="evidence" value="ECO:0007669"/>
    <property type="project" value="InterPro"/>
</dbReference>
<dbReference type="Gene3D" id="3.40.1710.10">
    <property type="entry name" value="abc type-2 transporter like domain"/>
    <property type="match status" value="1"/>
</dbReference>
<evidence type="ECO:0000313" key="9">
    <source>
        <dbReference type="Proteomes" id="UP000198847"/>
    </source>
</evidence>
<name>A0A1H8XUH5_9FIRM</name>
<dbReference type="EMBL" id="FODY01000029">
    <property type="protein sequence ID" value="SEP42968.1"/>
    <property type="molecule type" value="Genomic_DNA"/>
</dbReference>
<dbReference type="RefSeq" id="WP_091750960.1">
    <property type="nucleotide sequence ID" value="NZ_FODY01000029.1"/>
</dbReference>
<proteinExistence type="predicted"/>
<evidence type="ECO:0000256" key="3">
    <source>
        <dbReference type="ARBA" id="ARBA00022692"/>
    </source>
</evidence>
<feature type="transmembrane region" description="Helical" evidence="6">
    <location>
        <begin position="186"/>
        <end position="209"/>
    </location>
</feature>
<feature type="transmembrane region" description="Helical" evidence="6">
    <location>
        <begin position="21"/>
        <end position="40"/>
    </location>
</feature>
<comment type="subcellular location">
    <subcellularLocation>
        <location evidence="1">Cell membrane</location>
        <topology evidence="1">Multi-pass membrane protein</topology>
    </subcellularLocation>
</comment>
<dbReference type="Pfam" id="PF12698">
    <property type="entry name" value="ABC2_membrane_3"/>
    <property type="match status" value="1"/>
</dbReference>
<dbReference type="STRING" id="112903.SAMN04490178_12924"/>
<organism evidence="8 9">
    <name type="scientific">Propionispora vibrioides</name>
    <dbReference type="NCBI Taxonomy" id="112903"/>
    <lineage>
        <taxon>Bacteria</taxon>
        <taxon>Bacillati</taxon>
        <taxon>Bacillota</taxon>
        <taxon>Negativicutes</taxon>
        <taxon>Selenomonadales</taxon>
        <taxon>Sporomusaceae</taxon>
        <taxon>Propionispora</taxon>
    </lineage>
</organism>
<dbReference type="AlphaFoldDB" id="A0A1H8XUH5"/>
<dbReference type="Proteomes" id="UP000198847">
    <property type="component" value="Unassembled WGS sequence"/>
</dbReference>
<keyword evidence="5 6" id="KW-0472">Membrane</keyword>
<evidence type="ECO:0000256" key="5">
    <source>
        <dbReference type="ARBA" id="ARBA00023136"/>
    </source>
</evidence>
<feature type="transmembrane region" description="Helical" evidence="6">
    <location>
        <begin position="261"/>
        <end position="285"/>
    </location>
</feature>
<evidence type="ECO:0000313" key="8">
    <source>
        <dbReference type="EMBL" id="SEP42968.1"/>
    </source>
</evidence>
<evidence type="ECO:0000256" key="6">
    <source>
        <dbReference type="SAM" id="Phobius"/>
    </source>
</evidence>
<dbReference type="PANTHER" id="PTHR30294:SF29">
    <property type="entry name" value="MULTIDRUG ABC TRANSPORTER PERMEASE YBHS-RELATED"/>
    <property type="match status" value="1"/>
</dbReference>
<protein>
    <submittedName>
        <fullName evidence="8">ABC-2 type transport system permease protein</fullName>
    </submittedName>
</protein>
<feature type="transmembrane region" description="Helical" evidence="6">
    <location>
        <begin position="297"/>
        <end position="316"/>
    </location>
</feature>
<keyword evidence="3 6" id="KW-0812">Transmembrane</keyword>
<dbReference type="PANTHER" id="PTHR30294">
    <property type="entry name" value="MEMBRANE COMPONENT OF ABC TRANSPORTER YHHJ-RELATED"/>
    <property type="match status" value="1"/>
</dbReference>
<evidence type="ECO:0000256" key="2">
    <source>
        <dbReference type="ARBA" id="ARBA00022475"/>
    </source>
</evidence>
<feature type="transmembrane region" description="Helical" evidence="6">
    <location>
        <begin position="353"/>
        <end position="372"/>
    </location>
</feature>